<dbReference type="SUPFAM" id="SSF103481">
    <property type="entry name" value="Multidrug resistance efflux transporter EmrE"/>
    <property type="match status" value="2"/>
</dbReference>
<feature type="transmembrane region" description="Helical" evidence="1">
    <location>
        <begin position="230"/>
        <end position="251"/>
    </location>
</feature>
<dbReference type="RefSeq" id="WP_012965683.1">
    <property type="nucleotide sequence ID" value="NC_013849.1"/>
</dbReference>
<proteinExistence type="predicted"/>
<dbReference type="HOGENOM" id="CLU_941993_0_0_2"/>
<feature type="transmembrane region" description="Helical" evidence="1">
    <location>
        <begin position="96"/>
        <end position="115"/>
    </location>
</feature>
<dbReference type="InterPro" id="IPR000620">
    <property type="entry name" value="EamA_dom"/>
</dbReference>
<evidence type="ECO:0000256" key="1">
    <source>
        <dbReference type="SAM" id="Phobius"/>
    </source>
</evidence>
<keyword evidence="4" id="KW-1185">Reference proteome</keyword>
<dbReference type="OrthoDB" id="51653at2157"/>
<accession>D3RXX7</accession>
<sequence>MLGEIFALLSSIFWGLNGVFVRKALQDVNPLSGTLFILSINTLWLVFLVIADGSLSKNLTIGFENVIFLALAGLIQQFMGRTMTYFSVHYIGSSRAYTGTSTRIFFSAILGIIVLGEKPTFLVAFGSALMIFGLYIFTTEDIRREGLALSLAAGFMYGLAAIFVKKGIIEESVSLSNLISLLSGVSALFLFSAYKRKVKPEKISPYLFLSGTALFVGTYFYFLSLSTTPVIIAVPLSNLYPIFTTLFSLLFIQSLEKIALKTIFGVVLTVFGATLVYLG</sequence>
<protein>
    <recommendedName>
        <fullName evidence="2">EamA domain-containing protein</fullName>
    </recommendedName>
</protein>
<dbReference type="AlphaFoldDB" id="D3RXX7"/>
<feature type="transmembrane region" description="Helical" evidence="1">
    <location>
        <begin position="57"/>
        <end position="75"/>
    </location>
</feature>
<dbReference type="Pfam" id="PF00892">
    <property type="entry name" value="EamA"/>
    <property type="match status" value="2"/>
</dbReference>
<feature type="transmembrane region" description="Helical" evidence="1">
    <location>
        <begin position="32"/>
        <end position="51"/>
    </location>
</feature>
<keyword evidence="1" id="KW-0812">Transmembrane</keyword>
<feature type="domain" description="EamA" evidence="2">
    <location>
        <begin position="146"/>
        <end position="277"/>
    </location>
</feature>
<feature type="transmembrane region" description="Helical" evidence="1">
    <location>
        <begin position="258"/>
        <end position="278"/>
    </location>
</feature>
<dbReference type="GeneID" id="8778694"/>
<evidence type="ECO:0000259" key="2">
    <source>
        <dbReference type="Pfam" id="PF00892"/>
    </source>
</evidence>
<evidence type="ECO:0000313" key="3">
    <source>
        <dbReference type="EMBL" id="ADC65340.1"/>
    </source>
</evidence>
<feature type="transmembrane region" description="Helical" evidence="1">
    <location>
        <begin position="175"/>
        <end position="194"/>
    </location>
</feature>
<feature type="transmembrane region" description="Helical" evidence="1">
    <location>
        <begin position="121"/>
        <end position="139"/>
    </location>
</feature>
<organism evidence="3 4">
    <name type="scientific">Ferroglobus placidus (strain DSM 10642 / AEDII12DO)</name>
    <dbReference type="NCBI Taxonomy" id="589924"/>
    <lineage>
        <taxon>Archaea</taxon>
        <taxon>Methanobacteriati</taxon>
        <taxon>Methanobacteriota</taxon>
        <taxon>Archaeoglobi</taxon>
        <taxon>Archaeoglobales</taxon>
        <taxon>Archaeoglobaceae</taxon>
        <taxon>Ferroglobus</taxon>
    </lineage>
</organism>
<dbReference type="PaxDb" id="589924-Ferp_1182"/>
<dbReference type="InterPro" id="IPR037185">
    <property type="entry name" value="EmrE-like"/>
</dbReference>
<dbReference type="PANTHER" id="PTHR22911:SF137">
    <property type="entry name" value="SOLUTE CARRIER FAMILY 35 MEMBER G2-RELATED"/>
    <property type="match status" value="1"/>
</dbReference>
<feature type="transmembrane region" description="Helical" evidence="1">
    <location>
        <begin position="6"/>
        <end position="25"/>
    </location>
</feature>
<feature type="transmembrane region" description="Helical" evidence="1">
    <location>
        <begin position="206"/>
        <end position="224"/>
    </location>
</feature>
<gene>
    <name evidence="3" type="ordered locus">Ferp_1182</name>
</gene>
<keyword evidence="1" id="KW-1133">Transmembrane helix</keyword>
<dbReference type="eggNOG" id="arCOG00272">
    <property type="taxonomic scope" value="Archaea"/>
</dbReference>
<dbReference type="GO" id="GO:0016020">
    <property type="term" value="C:membrane"/>
    <property type="evidence" value="ECO:0007669"/>
    <property type="project" value="InterPro"/>
</dbReference>
<dbReference type="EMBL" id="CP001899">
    <property type="protein sequence ID" value="ADC65340.1"/>
    <property type="molecule type" value="Genomic_DNA"/>
</dbReference>
<name>D3RXX7_FERPA</name>
<reference evidence="4" key="1">
    <citation type="submission" date="2010-02" db="EMBL/GenBank/DDBJ databases">
        <title>Complete sequence of Ferroglobus placidus DSM 10642.</title>
        <authorList>
            <consortium name="US DOE Joint Genome Institute"/>
            <person name="Lucas S."/>
            <person name="Copeland A."/>
            <person name="Lapidus A."/>
            <person name="Cheng J.-F."/>
            <person name="Bruce D."/>
            <person name="Goodwin L."/>
            <person name="Pitluck S."/>
            <person name="Saunders E."/>
            <person name="Brettin T."/>
            <person name="Detter J.C."/>
            <person name="Han C."/>
            <person name="Tapia R."/>
            <person name="Larimer F."/>
            <person name="Land M."/>
            <person name="Hauser L."/>
            <person name="Kyrpides N."/>
            <person name="Ivanova N."/>
            <person name="Holmes D."/>
            <person name="Lovley D."/>
            <person name="Kyrpides N."/>
            <person name="Anderson I.J."/>
            <person name="Woyke T."/>
        </authorList>
    </citation>
    <scope>NUCLEOTIDE SEQUENCE [LARGE SCALE GENOMIC DNA]</scope>
    <source>
        <strain evidence="4">DSM 10642 / AEDII12DO</strain>
    </source>
</reference>
<feature type="transmembrane region" description="Helical" evidence="1">
    <location>
        <begin position="146"/>
        <end position="163"/>
    </location>
</feature>
<dbReference type="PANTHER" id="PTHR22911">
    <property type="entry name" value="ACYL-MALONYL CONDENSING ENZYME-RELATED"/>
    <property type="match status" value="1"/>
</dbReference>
<dbReference type="Proteomes" id="UP000002613">
    <property type="component" value="Chromosome"/>
</dbReference>
<keyword evidence="1" id="KW-0472">Membrane</keyword>
<evidence type="ECO:0000313" key="4">
    <source>
        <dbReference type="Proteomes" id="UP000002613"/>
    </source>
</evidence>
<dbReference type="STRING" id="589924.Ferp_1182"/>
<feature type="domain" description="EamA" evidence="2">
    <location>
        <begin position="2"/>
        <end position="138"/>
    </location>
</feature>
<reference evidence="3 4" key="2">
    <citation type="journal article" date="2011" name="Stand. Genomic Sci.">
        <title>Complete genome sequence of Ferroglobus placidus AEDII12DO.</title>
        <authorList>
            <person name="Anderson I."/>
            <person name="Risso C."/>
            <person name="Holmes D."/>
            <person name="Lucas S."/>
            <person name="Copeland A."/>
            <person name="Lapidus A."/>
            <person name="Cheng J.F."/>
            <person name="Bruce D."/>
            <person name="Goodwin L."/>
            <person name="Pitluck S."/>
            <person name="Saunders E."/>
            <person name="Brettin T."/>
            <person name="Detter J.C."/>
            <person name="Han C."/>
            <person name="Tapia R."/>
            <person name="Larimer F."/>
            <person name="Land M."/>
            <person name="Hauser L."/>
            <person name="Woyke T."/>
            <person name="Lovley D."/>
            <person name="Kyrpides N."/>
            <person name="Ivanova N."/>
        </authorList>
    </citation>
    <scope>NUCLEOTIDE SEQUENCE [LARGE SCALE GENOMIC DNA]</scope>
    <source>
        <strain evidence="4">DSM 10642 / AEDII12DO</strain>
    </source>
</reference>
<dbReference type="KEGG" id="fpl:Ferp_1182"/>